<dbReference type="Pfam" id="PF01409">
    <property type="entry name" value="tRNA-synt_2d"/>
    <property type="match status" value="1"/>
</dbReference>
<dbReference type="GO" id="GO:0004826">
    <property type="term" value="F:phenylalanine-tRNA ligase activity"/>
    <property type="evidence" value="ECO:0007669"/>
    <property type="project" value="UniProtKB-EC"/>
</dbReference>
<gene>
    <name evidence="8" type="ORF">PF66_00591</name>
</gene>
<sequence length="377" mass="41445">MSSRRYLCDAQISQAMQIADLSEFEAPVHAVGLIAQCVLGGLEAQGWPAPRVIRGPRIVTAEQNYALLGYAPDEVTLGSDHTRWISESQLLRTQTTSLIPPALVEAARARKPGETMLLAAPGITFRRDTRDRLHCAQPHQMDIWVMGDPPLSCRESLLKLVGDVLKAALPDHAWTCQDSPHHYTEGGIEINVVSAQQSVEVLECGCIARSLLERLGLDPLQHGGLAMGMGLDRLAMLRKGIPDIRLLRDPLPRIQAQMNSLDPWVPVSRLPSVTRDISLAVTPGQSEEELTESMLQAAGVRSGWIEEMRLLGRWSHGQLPPQALDRLGMLEGQENVLLRIVLRDCARSITAQEANQLYNDIQHAMHEGKAGGGYRNG</sequence>
<dbReference type="InterPro" id="IPR005121">
    <property type="entry name" value="Fdx_antiC-bd"/>
</dbReference>
<dbReference type="InterPro" id="IPR045864">
    <property type="entry name" value="aa-tRNA-synth_II/BPL/LPL"/>
</dbReference>
<accession>A0A0M9GK22</accession>
<proteinExistence type="inferred from homology"/>
<dbReference type="SUPFAM" id="SSF54991">
    <property type="entry name" value="Anticodon-binding domain of PheRS"/>
    <property type="match status" value="1"/>
</dbReference>
<keyword evidence="6 8" id="KW-0030">Aminoacyl-tRNA synthetase</keyword>
<name>A0A0M9GK22_9PSED</name>
<reference evidence="8 9" key="1">
    <citation type="journal article" date="2015" name="PLoS ONE">
        <title>Rice-Infecting Pseudomonas Genomes Are Highly Accessorized and Harbor Multiple Putative Virulence Mechanisms to Cause Sheath Brown Rot.</title>
        <authorList>
            <person name="Quibod I.L."/>
            <person name="Grande G."/>
            <person name="Oreiro E.G."/>
            <person name="Borja F.N."/>
            <person name="Dossa G.S."/>
            <person name="Mauleon R."/>
            <person name="Cruz C.V."/>
            <person name="Oliva R."/>
        </authorList>
    </citation>
    <scope>NUCLEOTIDE SEQUENCE [LARGE SCALE GENOMIC DNA]</scope>
    <source>
        <strain evidence="8 9">IRRI 6609</strain>
    </source>
</reference>
<dbReference type="Gene3D" id="3.30.70.380">
    <property type="entry name" value="Ferrodoxin-fold anticodon-binding domain"/>
    <property type="match status" value="1"/>
</dbReference>
<comment type="similarity">
    <text evidence="1">Belongs to the class-II aminoacyl-tRNA synthetase family.</text>
</comment>
<protein>
    <submittedName>
        <fullName evidence="8">Phenylalanyl-tRNA synthetase alpha subunit</fullName>
        <ecNumber evidence="8">6.1.1.20</ecNumber>
    </submittedName>
</protein>
<dbReference type="STRING" id="50340.PF66_00591"/>
<evidence type="ECO:0000256" key="5">
    <source>
        <dbReference type="ARBA" id="ARBA00022917"/>
    </source>
</evidence>
<dbReference type="EC" id="6.1.1.20" evidence="8"/>
<comment type="caution">
    <text evidence="8">The sequence shown here is derived from an EMBL/GenBank/DDBJ whole genome shotgun (WGS) entry which is preliminary data.</text>
</comment>
<evidence type="ECO:0000256" key="3">
    <source>
        <dbReference type="ARBA" id="ARBA00022741"/>
    </source>
</evidence>
<dbReference type="OrthoDB" id="489670at2"/>
<keyword evidence="4" id="KW-0067">ATP-binding</keyword>
<organism evidence="8 9">
    <name type="scientific">Pseudomonas asplenii</name>
    <dbReference type="NCBI Taxonomy" id="53407"/>
    <lineage>
        <taxon>Bacteria</taxon>
        <taxon>Pseudomonadati</taxon>
        <taxon>Pseudomonadota</taxon>
        <taxon>Gammaproteobacteria</taxon>
        <taxon>Pseudomonadales</taxon>
        <taxon>Pseudomonadaceae</taxon>
        <taxon>Pseudomonas</taxon>
    </lineage>
</organism>
<dbReference type="PROSITE" id="PS51447">
    <property type="entry name" value="FDX_ACB"/>
    <property type="match status" value="1"/>
</dbReference>
<dbReference type="InterPro" id="IPR002319">
    <property type="entry name" value="Phenylalanyl-tRNA_Synthase"/>
</dbReference>
<dbReference type="PATRIC" id="fig|50340.43.peg.2597"/>
<dbReference type="GO" id="GO:0005524">
    <property type="term" value="F:ATP binding"/>
    <property type="evidence" value="ECO:0007669"/>
    <property type="project" value="UniProtKB-KW"/>
</dbReference>
<feature type="domain" description="FDX-ACB" evidence="7">
    <location>
        <begin position="268"/>
        <end position="375"/>
    </location>
</feature>
<keyword evidence="2 8" id="KW-0436">Ligase</keyword>
<dbReference type="SUPFAM" id="SSF55681">
    <property type="entry name" value="Class II aaRS and biotin synthetases"/>
    <property type="match status" value="1"/>
</dbReference>
<evidence type="ECO:0000256" key="6">
    <source>
        <dbReference type="ARBA" id="ARBA00023146"/>
    </source>
</evidence>
<dbReference type="GO" id="GO:0043039">
    <property type="term" value="P:tRNA aminoacylation"/>
    <property type="evidence" value="ECO:0007669"/>
    <property type="project" value="InterPro"/>
</dbReference>
<dbReference type="Gene3D" id="3.30.930.10">
    <property type="entry name" value="Bira Bifunctional Protein, Domain 2"/>
    <property type="match status" value="1"/>
</dbReference>
<dbReference type="EMBL" id="JSYZ01000002">
    <property type="protein sequence ID" value="KPA92850.1"/>
    <property type="molecule type" value="Genomic_DNA"/>
</dbReference>
<evidence type="ECO:0000259" key="7">
    <source>
        <dbReference type="PROSITE" id="PS51447"/>
    </source>
</evidence>
<evidence type="ECO:0000256" key="4">
    <source>
        <dbReference type="ARBA" id="ARBA00022840"/>
    </source>
</evidence>
<evidence type="ECO:0000256" key="1">
    <source>
        <dbReference type="ARBA" id="ARBA00008226"/>
    </source>
</evidence>
<keyword evidence="5" id="KW-0648">Protein biosynthesis</keyword>
<evidence type="ECO:0000313" key="9">
    <source>
        <dbReference type="Proteomes" id="UP000037931"/>
    </source>
</evidence>
<keyword evidence="9" id="KW-1185">Reference proteome</keyword>
<dbReference type="Proteomes" id="UP000037931">
    <property type="component" value="Unassembled WGS sequence"/>
</dbReference>
<evidence type="ECO:0000313" key="8">
    <source>
        <dbReference type="EMBL" id="KPA92850.1"/>
    </source>
</evidence>
<evidence type="ECO:0000256" key="2">
    <source>
        <dbReference type="ARBA" id="ARBA00022598"/>
    </source>
</evidence>
<dbReference type="SMART" id="SM00896">
    <property type="entry name" value="FDX-ACB"/>
    <property type="match status" value="1"/>
</dbReference>
<dbReference type="RefSeq" id="WP_054058470.1">
    <property type="nucleotide sequence ID" value="NZ_JSYZ01000002.1"/>
</dbReference>
<dbReference type="GO" id="GO:0006412">
    <property type="term" value="P:translation"/>
    <property type="evidence" value="ECO:0007669"/>
    <property type="project" value="UniProtKB-KW"/>
</dbReference>
<dbReference type="GO" id="GO:0000049">
    <property type="term" value="F:tRNA binding"/>
    <property type="evidence" value="ECO:0007669"/>
    <property type="project" value="InterPro"/>
</dbReference>
<keyword evidence="3" id="KW-0547">Nucleotide-binding</keyword>
<dbReference type="InterPro" id="IPR036690">
    <property type="entry name" value="Fdx_antiC-bd_sf"/>
</dbReference>
<dbReference type="AlphaFoldDB" id="A0A0M9GK22"/>